<dbReference type="RefSeq" id="WP_343762759.1">
    <property type="nucleotide sequence ID" value="NZ_BAAAFG010000001.1"/>
</dbReference>
<gene>
    <name evidence="2" type="ORF">GCM10009117_02500</name>
</gene>
<accession>A0ABP3XP75</accession>
<feature type="domain" description="Histidine kinase" evidence="1">
    <location>
        <begin position="624"/>
        <end position="869"/>
    </location>
</feature>
<dbReference type="EMBL" id="BAAAFG010000001">
    <property type="protein sequence ID" value="GAA0871105.1"/>
    <property type="molecule type" value="Genomic_DNA"/>
</dbReference>
<dbReference type="InterPro" id="IPR036890">
    <property type="entry name" value="HATPase_C_sf"/>
</dbReference>
<dbReference type="InterPro" id="IPR015300">
    <property type="entry name" value="DNA-bd_pseudobarrel_sf"/>
</dbReference>
<sequence>MKDFQEKIKLIKDSGEAFLKIVSANDAGATGAHQSGIYIPKGSISFFEFKGIRGENNEKLIRLKWLDKGLELESRIIYYGKAKNEYRITRLGVTLKPESLVLFTKVDNDNFEAFTIAKNESEDFLSNLNLSKEDLGKGLVYRNDSTSIKHIANFKSRARLLPQLGDMLIKSDDVAFLEILKNSYDANATDVTVLMDNIDSPENGIILIEDNGFGMDIDIILDVWLELGSDFKKRRATNYQLNFDEPKPKRIPIGEKGIGRLGVHKLGNKIELISKKKDKNEVHVNINWEEFDESNTKKKKYIEDIDITVVEKTEPEHFIKDGAEGTFICISSLKSVWTRGKARDIQRSITSISPPFRGTSEDFKVEFKILDKPGWLEDIITWDEIKNFALYKFDAVISKNSIDMFNYEFRPYPTFDKAKKRKRSFDIKNSSINQDELILSHHTLKRRDEFNNKVSFSVSPDKIGKIRIEGFVFDLESYVLKEVFDKKGLKEYLKSNSGVKVFRDGLRVYNYGEPDNDWLDLNLKRVNSPGEKISNNIIVCGVFLDRETSYGLEEKTNREGFIENSNFYDFRDAVAHTIEIVELLRKFDKKILRDFYGPTKKSEPVLSSIAKLQAIVNYKVKDSNVANEINSHLAEIENSYKLMHDRLIKTSSAGLGLGIVLHEVEKVLKELLEIVTNDPNTIKNVLSLVKRLSKLIKGYSEMFGKSITQEVAVSELIEDALFSIEFRLRKHEVNITKAYLKKPDLVLKVSKGLIEGIIINLIDNSIYWLNVAYEEHKSISEKLIYIDAVENENTVEILIADNGTGFLIPTDQAIEPMETGKKVGLGLGLNIAHEIMLTQKGSLTFPNFSDYSLPEEFKKGALVSLLFTK</sequence>
<dbReference type="Gene3D" id="2.40.330.10">
    <property type="entry name" value="DNA-binding pseudobarrel domain"/>
    <property type="match status" value="1"/>
</dbReference>
<dbReference type="InterPro" id="IPR005467">
    <property type="entry name" value="His_kinase_dom"/>
</dbReference>
<evidence type="ECO:0000313" key="2">
    <source>
        <dbReference type="EMBL" id="GAA0871105.1"/>
    </source>
</evidence>
<dbReference type="InterPro" id="IPR023372">
    <property type="entry name" value="Rest_endonuc_II_EcoRII_N"/>
</dbReference>
<evidence type="ECO:0000259" key="1">
    <source>
        <dbReference type="PROSITE" id="PS50109"/>
    </source>
</evidence>
<proteinExistence type="predicted"/>
<protein>
    <recommendedName>
        <fullName evidence="1">Histidine kinase domain-containing protein</fullName>
    </recommendedName>
</protein>
<reference evidence="3" key="1">
    <citation type="journal article" date="2019" name="Int. J. Syst. Evol. Microbiol.">
        <title>The Global Catalogue of Microorganisms (GCM) 10K type strain sequencing project: providing services to taxonomists for standard genome sequencing and annotation.</title>
        <authorList>
            <consortium name="The Broad Institute Genomics Platform"/>
            <consortium name="The Broad Institute Genome Sequencing Center for Infectious Disease"/>
            <person name="Wu L."/>
            <person name="Ma J."/>
        </authorList>
    </citation>
    <scope>NUCLEOTIDE SEQUENCE [LARGE SCALE GENOMIC DNA]</scope>
    <source>
        <strain evidence="3">JCM 16082</strain>
    </source>
</reference>
<dbReference type="Gene3D" id="3.30.565.10">
    <property type="entry name" value="Histidine kinase-like ATPase, C-terminal domain"/>
    <property type="match status" value="2"/>
</dbReference>
<organism evidence="2 3">
    <name type="scientific">Gangjinia marincola</name>
    <dbReference type="NCBI Taxonomy" id="578463"/>
    <lineage>
        <taxon>Bacteria</taxon>
        <taxon>Pseudomonadati</taxon>
        <taxon>Bacteroidota</taxon>
        <taxon>Flavobacteriia</taxon>
        <taxon>Flavobacteriales</taxon>
        <taxon>Flavobacteriaceae</taxon>
        <taxon>Gangjinia</taxon>
    </lineage>
</organism>
<evidence type="ECO:0000313" key="3">
    <source>
        <dbReference type="Proteomes" id="UP001500507"/>
    </source>
</evidence>
<name>A0ABP3XP75_9FLAO</name>
<dbReference type="Proteomes" id="UP001500507">
    <property type="component" value="Unassembled WGS sequence"/>
</dbReference>
<dbReference type="SUPFAM" id="SSF55874">
    <property type="entry name" value="ATPase domain of HSP90 chaperone/DNA topoisomerase II/histidine kinase"/>
    <property type="match status" value="2"/>
</dbReference>
<dbReference type="Pfam" id="PF13589">
    <property type="entry name" value="HATPase_c_3"/>
    <property type="match status" value="1"/>
</dbReference>
<comment type="caution">
    <text evidence="2">The sequence shown here is derived from an EMBL/GenBank/DDBJ whole genome shotgun (WGS) entry which is preliminary data.</text>
</comment>
<dbReference type="Pfam" id="PF09217">
    <property type="entry name" value="EcoRII-N"/>
    <property type="match status" value="1"/>
</dbReference>
<dbReference type="PROSITE" id="PS50109">
    <property type="entry name" value="HIS_KIN"/>
    <property type="match status" value="1"/>
</dbReference>
<keyword evidence="3" id="KW-1185">Reference proteome</keyword>
<dbReference type="SUPFAM" id="SSF101936">
    <property type="entry name" value="DNA-binding pseudobarrel domain"/>
    <property type="match status" value="1"/>
</dbReference>